<feature type="compositionally biased region" description="Low complexity" evidence="1">
    <location>
        <begin position="28"/>
        <end position="45"/>
    </location>
</feature>
<accession>A0AAV7RZ98</accession>
<dbReference type="EMBL" id="JANPWB010000009">
    <property type="protein sequence ID" value="KAJ1156275.1"/>
    <property type="molecule type" value="Genomic_DNA"/>
</dbReference>
<dbReference type="Proteomes" id="UP001066276">
    <property type="component" value="Chromosome 5"/>
</dbReference>
<keyword evidence="3" id="KW-1185">Reference proteome</keyword>
<sequence length="124" mass="12740">MVERSRRKEKSGPTTGGEEQGRKSLCRLRSPGAREAAAAGPGRLEAASRRGEEEVPMPAAQAGVSAGVAYTPRPKGSARATHRGVRPESPSGGKDETEWPGPSGGGEMSTGCSDTPRAGIRGEA</sequence>
<protein>
    <submittedName>
        <fullName evidence="2">Uncharacterized protein</fullName>
    </submittedName>
</protein>
<comment type="caution">
    <text evidence="2">The sequence shown here is derived from an EMBL/GenBank/DDBJ whole genome shotgun (WGS) entry which is preliminary data.</text>
</comment>
<name>A0AAV7RZ98_PLEWA</name>
<organism evidence="2 3">
    <name type="scientific">Pleurodeles waltl</name>
    <name type="common">Iberian ribbed newt</name>
    <dbReference type="NCBI Taxonomy" id="8319"/>
    <lineage>
        <taxon>Eukaryota</taxon>
        <taxon>Metazoa</taxon>
        <taxon>Chordata</taxon>
        <taxon>Craniata</taxon>
        <taxon>Vertebrata</taxon>
        <taxon>Euteleostomi</taxon>
        <taxon>Amphibia</taxon>
        <taxon>Batrachia</taxon>
        <taxon>Caudata</taxon>
        <taxon>Salamandroidea</taxon>
        <taxon>Salamandridae</taxon>
        <taxon>Pleurodelinae</taxon>
        <taxon>Pleurodeles</taxon>
    </lineage>
</organism>
<proteinExistence type="predicted"/>
<evidence type="ECO:0000256" key="1">
    <source>
        <dbReference type="SAM" id="MobiDB-lite"/>
    </source>
</evidence>
<evidence type="ECO:0000313" key="3">
    <source>
        <dbReference type="Proteomes" id="UP001066276"/>
    </source>
</evidence>
<dbReference type="AlphaFoldDB" id="A0AAV7RZ98"/>
<gene>
    <name evidence="2" type="ORF">NDU88_008999</name>
</gene>
<evidence type="ECO:0000313" key="2">
    <source>
        <dbReference type="EMBL" id="KAJ1156275.1"/>
    </source>
</evidence>
<reference evidence="2" key="1">
    <citation type="journal article" date="2022" name="bioRxiv">
        <title>Sequencing and chromosome-scale assembly of the giantPleurodeles waltlgenome.</title>
        <authorList>
            <person name="Brown T."/>
            <person name="Elewa A."/>
            <person name="Iarovenko S."/>
            <person name="Subramanian E."/>
            <person name="Araus A.J."/>
            <person name="Petzold A."/>
            <person name="Susuki M."/>
            <person name="Suzuki K.-i.T."/>
            <person name="Hayashi T."/>
            <person name="Toyoda A."/>
            <person name="Oliveira C."/>
            <person name="Osipova E."/>
            <person name="Leigh N.D."/>
            <person name="Simon A."/>
            <person name="Yun M.H."/>
        </authorList>
    </citation>
    <scope>NUCLEOTIDE SEQUENCE</scope>
    <source>
        <strain evidence="2">20211129_DDA</strain>
        <tissue evidence="2">Liver</tissue>
    </source>
</reference>
<feature type="region of interest" description="Disordered" evidence="1">
    <location>
        <begin position="1"/>
        <end position="124"/>
    </location>
</feature>